<sequence length="87" mass="9815">MNSGLSPAWQPVSGCMLLQLPSFDRFFSTTPAEKGLQERGRIGCFSFNRSFSTPPSEKGIQGFLLRFGFSPTKWADLQFRCYKGCYC</sequence>
<evidence type="ECO:0000313" key="2">
    <source>
        <dbReference type="Proteomes" id="UP001056120"/>
    </source>
</evidence>
<organism evidence="1 2">
    <name type="scientific">Smallanthus sonchifolius</name>
    <dbReference type="NCBI Taxonomy" id="185202"/>
    <lineage>
        <taxon>Eukaryota</taxon>
        <taxon>Viridiplantae</taxon>
        <taxon>Streptophyta</taxon>
        <taxon>Embryophyta</taxon>
        <taxon>Tracheophyta</taxon>
        <taxon>Spermatophyta</taxon>
        <taxon>Magnoliopsida</taxon>
        <taxon>eudicotyledons</taxon>
        <taxon>Gunneridae</taxon>
        <taxon>Pentapetalae</taxon>
        <taxon>asterids</taxon>
        <taxon>campanulids</taxon>
        <taxon>Asterales</taxon>
        <taxon>Asteraceae</taxon>
        <taxon>Asteroideae</taxon>
        <taxon>Heliantheae alliance</taxon>
        <taxon>Millerieae</taxon>
        <taxon>Smallanthus</taxon>
    </lineage>
</organism>
<dbReference type="EMBL" id="CM042028">
    <property type="protein sequence ID" value="KAI3800216.1"/>
    <property type="molecule type" value="Genomic_DNA"/>
</dbReference>
<keyword evidence="2" id="KW-1185">Reference proteome</keyword>
<accession>A0ACB9HYB9</accession>
<name>A0ACB9HYB9_9ASTR</name>
<comment type="caution">
    <text evidence="1">The sequence shown here is derived from an EMBL/GenBank/DDBJ whole genome shotgun (WGS) entry which is preliminary data.</text>
</comment>
<reference evidence="1 2" key="2">
    <citation type="journal article" date="2022" name="Mol. Ecol. Resour.">
        <title>The genomes of chicory, endive, great burdock and yacon provide insights into Asteraceae paleo-polyploidization history and plant inulin production.</title>
        <authorList>
            <person name="Fan W."/>
            <person name="Wang S."/>
            <person name="Wang H."/>
            <person name="Wang A."/>
            <person name="Jiang F."/>
            <person name="Liu H."/>
            <person name="Zhao H."/>
            <person name="Xu D."/>
            <person name="Zhang Y."/>
        </authorList>
    </citation>
    <scope>NUCLEOTIDE SEQUENCE [LARGE SCALE GENOMIC DNA]</scope>
    <source>
        <strain evidence="2">cv. Yunnan</strain>
        <tissue evidence="1">Leaves</tissue>
    </source>
</reference>
<protein>
    <submittedName>
        <fullName evidence="1">Uncharacterized protein</fullName>
    </submittedName>
</protein>
<gene>
    <name evidence="1" type="ORF">L1987_35527</name>
</gene>
<reference evidence="2" key="1">
    <citation type="journal article" date="2022" name="Mol. Ecol. Resour.">
        <title>The genomes of chicory, endive, great burdock and yacon provide insights into Asteraceae palaeo-polyploidization history and plant inulin production.</title>
        <authorList>
            <person name="Fan W."/>
            <person name="Wang S."/>
            <person name="Wang H."/>
            <person name="Wang A."/>
            <person name="Jiang F."/>
            <person name="Liu H."/>
            <person name="Zhao H."/>
            <person name="Xu D."/>
            <person name="Zhang Y."/>
        </authorList>
    </citation>
    <scope>NUCLEOTIDE SEQUENCE [LARGE SCALE GENOMIC DNA]</scope>
    <source>
        <strain evidence="2">cv. Yunnan</strain>
    </source>
</reference>
<dbReference type="Proteomes" id="UP001056120">
    <property type="component" value="Linkage Group LG11"/>
</dbReference>
<evidence type="ECO:0000313" key="1">
    <source>
        <dbReference type="EMBL" id="KAI3800216.1"/>
    </source>
</evidence>
<proteinExistence type="predicted"/>